<evidence type="ECO:0000256" key="2">
    <source>
        <dbReference type="ARBA" id="ARBA00022771"/>
    </source>
</evidence>
<dbReference type="InterPro" id="IPR001870">
    <property type="entry name" value="B30.2/SPRY"/>
</dbReference>
<keyword evidence="6" id="KW-1185">Reference proteome</keyword>
<sequence>MKTASWSDIEQNRPETPERFQFWEQVLSSRSFSSGRHYWEVDVSEGEYCIVGMCYPSIERGGGQSGIGYNNKSWVCGSITVSVIYSHDNKTNPHISRYPP</sequence>
<dbReference type="InterPro" id="IPR003879">
    <property type="entry name" value="Butyrophylin_SPRY"/>
</dbReference>
<dbReference type="SUPFAM" id="SSF49899">
    <property type="entry name" value="Concanavalin A-like lectins/glucanases"/>
    <property type="match status" value="1"/>
</dbReference>
<dbReference type="Pfam" id="PF00622">
    <property type="entry name" value="SPRY"/>
    <property type="match status" value="1"/>
</dbReference>
<feature type="domain" description="B30.2/SPRY" evidence="4">
    <location>
        <begin position="1"/>
        <end position="100"/>
    </location>
</feature>
<keyword evidence="2" id="KW-0863">Zinc-finger</keyword>
<dbReference type="EMBL" id="CATNWA010021251">
    <property type="protein sequence ID" value="CAI9621970.1"/>
    <property type="molecule type" value="Genomic_DNA"/>
</dbReference>
<organism evidence="5 6">
    <name type="scientific">Staurois parvus</name>
    <dbReference type="NCBI Taxonomy" id="386267"/>
    <lineage>
        <taxon>Eukaryota</taxon>
        <taxon>Metazoa</taxon>
        <taxon>Chordata</taxon>
        <taxon>Craniata</taxon>
        <taxon>Vertebrata</taxon>
        <taxon>Euteleostomi</taxon>
        <taxon>Amphibia</taxon>
        <taxon>Batrachia</taxon>
        <taxon>Anura</taxon>
        <taxon>Neobatrachia</taxon>
        <taxon>Ranoidea</taxon>
        <taxon>Ranidae</taxon>
        <taxon>Staurois</taxon>
    </lineage>
</organism>
<proteinExistence type="predicted"/>
<evidence type="ECO:0000256" key="3">
    <source>
        <dbReference type="ARBA" id="ARBA00022833"/>
    </source>
</evidence>
<keyword evidence="1" id="KW-0479">Metal-binding</keyword>
<evidence type="ECO:0000259" key="4">
    <source>
        <dbReference type="PROSITE" id="PS50188"/>
    </source>
</evidence>
<reference evidence="5" key="1">
    <citation type="submission" date="2023-05" db="EMBL/GenBank/DDBJ databases">
        <authorList>
            <person name="Stuckert A."/>
        </authorList>
    </citation>
    <scope>NUCLEOTIDE SEQUENCE</scope>
</reference>
<dbReference type="InterPro" id="IPR013320">
    <property type="entry name" value="ConA-like_dom_sf"/>
</dbReference>
<dbReference type="PRINTS" id="PR01407">
    <property type="entry name" value="BUTYPHLNCDUF"/>
</dbReference>
<accession>A0ABN9HJK3</accession>
<name>A0ABN9HJK3_9NEOB</name>
<keyword evidence="3" id="KW-0862">Zinc</keyword>
<protein>
    <recommendedName>
        <fullName evidence="4">B30.2/SPRY domain-containing protein</fullName>
    </recommendedName>
</protein>
<dbReference type="Proteomes" id="UP001162483">
    <property type="component" value="Unassembled WGS sequence"/>
</dbReference>
<dbReference type="InterPro" id="IPR003877">
    <property type="entry name" value="SPRY_dom"/>
</dbReference>
<dbReference type="PROSITE" id="PS50188">
    <property type="entry name" value="B302_SPRY"/>
    <property type="match status" value="1"/>
</dbReference>
<evidence type="ECO:0000313" key="5">
    <source>
        <dbReference type="EMBL" id="CAI9621970.1"/>
    </source>
</evidence>
<gene>
    <name evidence="5" type="ORF">SPARVUS_LOCUS16212640</name>
</gene>
<evidence type="ECO:0000313" key="6">
    <source>
        <dbReference type="Proteomes" id="UP001162483"/>
    </source>
</evidence>
<dbReference type="Gene3D" id="2.60.120.920">
    <property type="match status" value="1"/>
</dbReference>
<evidence type="ECO:0000256" key="1">
    <source>
        <dbReference type="ARBA" id="ARBA00022723"/>
    </source>
</evidence>
<dbReference type="InterPro" id="IPR043136">
    <property type="entry name" value="B30.2/SPRY_sf"/>
</dbReference>
<dbReference type="PANTHER" id="PTHR25465">
    <property type="entry name" value="B-BOX DOMAIN CONTAINING"/>
    <property type="match status" value="1"/>
</dbReference>
<comment type="caution">
    <text evidence="5">The sequence shown here is derived from an EMBL/GenBank/DDBJ whole genome shotgun (WGS) entry which is preliminary data.</text>
</comment>
<dbReference type="PANTHER" id="PTHR25465:SF41">
    <property type="entry name" value="E3 UBIQUITIN-PROTEIN LIGASE RNF135"/>
    <property type="match status" value="1"/>
</dbReference>
<dbReference type="InterPro" id="IPR051051">
    <property type="entry name" value="E3_ubiq-ligase_TRIM/RNF"/>
</dbReference>